<dbReference type="EMBL" id="JAIZAY010000007">
    <property type="protein sequence ID" value="KAJ8039004.1"/>
    <property type="molecule type" value="Genomic_DNA"/>
</dbReference>
<dbReference type="PANTHER" id="PTHR10887">
    <property type="entry name" value="DNA2/NAM7 HELICASE FAMILY"/>
    <property type="match status" value="1"/>
</dbReference>
<reference evidence="4" key="1">
    <citation type="submission" date="2021-10" db="EMBL/GenBank/DDBJ databases">
        <title>Tropical sea cucumber genome reveals ecological adaptation and Cuvierian tubules defense mechanism.</title>
        <authorList>
            <person name="Chen T."/>
        </authorList>
    </citation>
    <scope>NUCLEOTIDE SEQUENCE</scope>
    <source>
        <strain evidence="4">Nanhai2018</strain>
        <tissue evidence="4">Muscle</tissue>
    </source>
</reference>
<dbReference type="InterPro" id="IPR047187">
    <property type="entry name" value="SF1_C_Upf1"/>
</dbReference>
<proteinExistence type="predicted"/>
<dbReference type="GO" id="GO:0043186">
    <property type="term" value="C:P granule"/>
    <property type="evidence" value="ECO:0007669"/>
    <property type="project" value="TreeGrafter"/>
</dbReference>
<feature type="compositionally biased region" description="Polar residues" evidence="1">
    <location>
        <begin position="95"/>
        <end position="117"/>
    </location>
</feature>
<protein>
    <submittedName>
        <fullName evidence="4">Helicase with zinc finger domain</fullName>
    </submittedName>
</protein>
<feature type="region of interest" description="Disordered" evidence="1">
    <location>
        <begin position="94"/>
        <end position="117"/>
    </location>
</feature>
<gene>
    <name evidence="4" type="ORF">HOLleu_16581</name>
</gene>
<keyword evidence="4" id="KW-0067">ATP-binding</keyword>
<dbReference type="CDD" id="cd18808">
    <property type="entry name" value="SF1_C_Upf1"/>
    <property type="match status" value="1"/>
</dbReference>
<feature type="compositionally biased region" description="Acidic residues" evidence="1">
    <location>
        <begin position="13"/>
        <end position="25"/>
    </location>
</feature>
<dbReference type="Gene3D" id="3.40.50.300">
    <property type="entry name" value="P-loop containing nucleotide triphosphate hydrolases"/>
    <property type="match status" value="2"/>
</dbReference>
<dbReference type="GO" id="GO:0004386">
    <property type="term" value="F:helicase activity"/>
    <property type="evidence" value="ECO:0007669"/>
    <property type="project" value="UniProtKB-KW"/>
</dbReference>
<dbReference type="GO" id="GO:0035194">
    <property type="term" value="P:regulatory ncRNA-mediated post-transcriptional gene silencing"/>
    <property type="evidence" value="ECO:0007669"/>
    <property type="project" value="TreeGrafter"/>
</dbReference>
<feature type="domain" description="DNA2/NAM7 helicase helicase" evidence="2">
    <location>
        <begin position="1163"/>
        <end position="1233"/>
    </location>
</feature>
<evidence type="ECO:0000259" key="2">
    <source>
        <dbReference type="Pfam" id="PF13086"/>
    </source>
</evidence>
<dbReference type="InterPro" id="IPR027417">
    <property type="entry name" value="P-loop_NTPase"/>
</dbReference>
<keyword evidence="4" id="KW-0547">Nucleotide-binding</keyword>
<feature type="domain" description="DNA2/NAM7 helicase helicase" evidence="2">
    <location>
        <begin position="1035"/>
        <end position="1128"/>
    </location>
</feature>
<dbReference type="Pfam" id="PF13086">
    <property type="entry name" value="AAA_11"/>
    <property type="match status" value="2"/>
</dbReference>
<dbReference type="FunFam" id="3.40.50.300:FF:000419">
    <property type="entry name" value="Probable helicase with zinc finger domain"/>
    <property type="match status" value="1"/>
</dbReference>
<keyword evidence="4" id="KW-0347">Helicase</keyword>
<dbReference type="Pfam" id="PF13087">
    <property type="entry name" value="AAA_12"/>
    <property type="match status" value="1"/>
</dbReference>
<dbReference type="PANTHER" id="PTHR10887:SF365">
    <property type="entry name" value="HELICASE WITH ZINC FINGER DOMAIN-RELATED"/>
    <property type="match status" value="1"/>
</dbReference>
<accession>A0A9Q1C6K8</accession>
<dbReference type="Proteomes" id="UP001152320">
    <property type="component" value="Chromosome 7"/>
</dbReference>
<dbReference type="OrthoDB" id="2285229at2759"/>
<evidence type="ECO:0000313" key="5">
    <source>
        <dbReference type="Proteomes" id="UP001152320"/>
    </source>
</evidence>
<organism evidence="4 5">
    <name type="scientific">Holothuria leucospilota</name>
    <name type="common">Black long sea cucumber</name>
    <name type="synonym">Mertensiothuria leucospilota</name>
    <dbReference type="NCBI Taxonomy" id="206669"/>
    <lineage>
        <taxon>Eukaryota</taxon>
        <taxon>Metazoa</taxon>
        <taxon>Echinodermata</taxon>
        <taxon>Eleutherozoa</taxon>
        <taxon>Echinozoa</taxon>
        <taxon>Holothuroidea</taxon>
        <taxon>Aspidochirotacea</taxon>
        <taxon>Aspidochirotida</taxon>
        <taxon>Holothuriidae</taxon>
        <taxon>Holothuria</taxon>
    </lineage>
</organism>
<dbReference type="InterPro" id="IPR041677">
    <property type="entry name" value="DNA2/NAM7_AAA_11"/>
</dbReference>
<evidence type="ECO:0000313" key="4">
    <source>
        <dbReference type="EMBL" id="KAJ8039004.1"/>
    </source>
</evidence>
<keyword evidence="5" id="KW-1185">Reference proteome</keyword>
<dbReference type="InterPro" id="IPR045055">
    <property type="entry name" value="DNA2/NAM7-like"/>
</dbReference>
<dbReference type="GO" id="GO:0005829">
    <property type="term" value="C:cytosol"/>
    <property type="evidence" value="ECO:0007669"/>
    <property type="project" value="TreeGrafter"/>
</dbReference>
<sequence>MASGGYHNVTEIDLFEDDEEEEEVNAEEKKEEDAADEWMVVQKKRGKKIRNGMHRQNYNPNLEIIQRTGQESWFSQSNEEPGIHGAVGPAVETVTRPSSQKRGNQVRNGIPTPNVNPHQEIIQRTGQESWFDDSSDENVVDRVTEPATETRAWSNVQTTVQTNALKTSQGEQQNNSQHLTPLQNGLPIHQRIIPPLLNGLPYNVPKEIVKYTSNRESPVLVTLSDWCKNYTFRLACTGCFTQIMGVYGKKGYRLHQKADHMCAKDLLLCLLKNPDSSTPIWGLIRNRTNPSFKGIYRLCNHFEADRPCTTDVQGCHFAHSLEEKAVWEAERAGMLDRRALMDHLSKGPGHDATGSPISSIQTPQPSATSYTGSVTGGATPHPSATSYTNSFIGGATYTGNLTSRATYSTSSSSWSSPPTETNHFLEARSATTGSPGQIQPFHCLLRVVCKPCHDKGENIESREKFNYCSVPNDHRGQAVIYLLKPHQGFWMQVRPRPEQLHPNALPVMCKWAPNCKHEQFSGTACRFPHCQEEIDLWNYQQKYGFRTIEEVVELSRNSRATFVTPRPAPNIAPSPATSPSLTPITAPDEQAWKYREPPFLPSGNYRRCKYDVFDKCRYSMVEDRYNFCRFAHSDEELEEWKVRHSTRFKENNLRRQDFTSATPPFVKPNMEHVTGKSDTIELSPRSELTPSQQKSLTVYLPISSNPHKAFYSYHWNFQVHRSKLDELQKLGLINDNIVRRHFVLKEPQSEADPVFSVVFMSTVPGYFQQKLQYDFANGPSRTLTMTVSIGTAAPLPQVNIQPKESQGAHVFWNATNSYVVPYSIGSDLDPFYEKLQEIYPPSPPGKIVFQEWETLREDNFKEYFHKMIHLEEEACNEKISRFGGHTEISLSKEIMDGVYLNAQEGELFGKLQISGALLDNSDASQIVSRMANFVLLKFKTTAKTVYQAKILVTNDIDLRQDDSVYVNIGKICVMTEGLKAGTKVKVQMQFEVDRTWFCSMHYGVDQVSVPELVFPPHALQKRFPGVRKEECKDMNPKQEDAARYILGALENKPPFQPGPTLIIGPFGTGKTHALAKIVMRLILTSRDSKILIATHTNSAADWYITEYLHDFLAKLNKNKASFLLRVYAAFVNPLRVNQTILDHYTIMTDGQRGFLKPSLTDVANCRVVVTTLATSIHLVNIPELRGHFTHIFIDEAGQALETETMIPLGLAGPRTVVVLAGDHKQMRPKVHSKEGQNRLFYRSMIERLSILNRSRKCGNTCFLTFNYRMRHEILNFISNFYEGTSLVPMGNHERHPDFYPISFGVVEGKDEARGTSYVNGAEAGLVVAQIKLLMGMWPTDLWGEFTGEDIAVLTPYRQQVKHIRALLRREKLGAITVERVENVQGKQFKVVFISPVRTRNTLQASLMPSSRSSNQSELPKEDYYHGFLSDEGELITAFTRSQCLLFVIGDPVALCGVGECQKIWEKYIGECEKNGSLFPEGTTLKDIMMQIQFNSSVGGGGTW</sequence>
<evidence type="ECO:0000256" key="1">
    <source>
        <dbReference type="SAM" id="MobiDB-lite"/>
    </source>
</evidence>
<keyword evidence="4" id="KW-0378">Hydrolase</keyword>
<dbReference type="InterPro" id="IPR041679">
    <property type="entry name" value="DNA2/NAM7-like_C"/>
</dbReference>
<feature type="region of interest" description="Disordered" evidence="1">
    <location>
        <begin position="659"/>
        <end position="687"/>
    </location>
</feature>
<evidence type="ECO:0000259" key="3">
    <source>
        <dbReference type="Pfam" id="PF13087"/>
    </source>
</evidence>
<feature type="region of interest" description="Disordered" evidence="1">
    <location>
        <begin position="344"/>
        <end position="380"/>
    </location>
</feature>
<name>A0A9Q1C6K8_HOLLE</name>
<comment type="caution">
    <text evidence="4">The sequence shown here is derived from an EMBL/GenBank/DDBJ whole genome shotgun (WGS) entry which is preliminary data.</text>
</comment>
<dbReference type="SUPFAM" id="SSF52540">
    <property type="entry name" value="P-loop containing nucleoside triphosphate hydrolases"/>
    <property type="match status" value="1"/>
</dbReference>
<feature type="compositionally biased region" description="Low complexity" evidence="1">
    <location>
        <begin position="355"/>
        <end position="366"/>
    </location>
</feature>
<feature type="region of interest" description="Disordered" evidence="1">
    <location>
        <begin position="1"/>
        <end position="35"/>
    </location>
</feature>
<feature type="domain" description="DNA2/NAM7 helicase-like C-terminal" evidence="3">
    <location>
        <begin position="1243"/>
        <end position="1450"/>
    </location>
</feature>
<feature type="compositionally biased region" description="Basic and acidic residues" evidence="1">
    <location>
        <begin position="669"/>
        <end position="679"/>
    </location>
</feature>